<keyword evidence="2" id="KW-1185">Reference proteome</keyword>
<name>A0A0R1DZW9_DROYA</name>
<reference evidence="1 2" key="2">
    <citation type="journal article" date="2007" name="PLoS Biol.">
        <title>Principles of genome evolution in the Drosophila melanogaster species group.</title>
        <authorList>
            <person name="Ranz J.M."/>
            <person name="Maurin D."/>
            <person name="Chan Y.S."/>
            <person name="von Grotthuss M."/>
            <person name="Hillier L.W."/>
            <person name="Roote J."/>
            <person name="Ashburner M."/>
            <person name="Bergman C.M."/>
        </authorList>
    </citation>
    <scope>NUCLEOTIDE SEQUENCE [LARGE SCALE GENOMIC DNA]</scope>
    <source>
        <strain evidence="2">Tai18E2 / Tucson 14021-0261.01</strain>
    </source>
</reference>
<dbReference type="AlphaFoldDB" id="A0A0R1DZW9"/>
<dbReference type="EMBL" id="CM000159">
    <property type="protein sequence ID" value="KRK02046.1"/>
    <property type="molecule type" value="Genomic_DNA"/>
</dbReference>
<evidence type="ECO:0000313" key="2">
    <source>
        <dbReference type="Proteomes" id="UP000002282"/>
    </source>
</evidence>
<protein>
    <submittedName>
        <fullName evidence="1">Uncharacterized protein, isoform A</fullName>
    </submittedName>
</protein>
<organism evidence="1 2">
    <name type="scientific">Drosophila yakuba</name>
    <name type="common">Fruit fly</name>
    <dbReference type="NCBI Taxonomy" id="7245"/>
    <lineage>
        <taxon>Eukaryota</taxon>
        <taxon>Metazoa</taxon>
        <taxon>Ecdysozoa</taxon>
        <taxon>Arthropoda</taxon>
        <taxon>Hexapoda</taxon>
        <taxon>Insecta</taxon>
        <taxon>Pterygota</taxon>
        <taxon>Neoptera</taxon>
        <taxon>Endopterygota</taxon>
        <taxon>Diptera</taxon>
        <taxon>Brachycera</taxon>
        <taxon>Muscomorpha</taxon>
        <taxon>Ephydroidea</taxon>
        <taxon>Drosophilidae</taxon>
        <taxon>Drosophila</taxon>
        <taxon>Sophophora</taxon>
    </lineage>
</organism>
<reference evidence="1 2" key="1">
    <citation type="journal article" date="2007" name="Nature">
        <title>Evolution of genes and genomes on the Drosophila phylogeny.</title>
        <authorList>
            <consortium name="Drosophila 12 Genomes Consortium"/>
            <person name="Clark A.G."/>
            <person name="Eisen M.B."/>
            <person name="Smith D.R."/>
            <person name="Bergman C.M."/>
            <person name="Oliver B."/>
            <person name="Markow T.A."/>
            <person name="Kaufman T.C."/>
            <person name="Kellis M."/>
            <person name="Gelbart W."/>
            <person name="Iyer V.N."/>
            <person name="Pollard D.A."/>
            <person name="Sackton T.B."/>
            <person name="Larracuente A.M."/>
            <person name="Singh N.D."/>
            <person name="Abad J.P."/>
            <person name="Abt D.N."/>
            <person name="Adryan B."/>
            <person name="Aguade M."/>
            <person name="Akashi H."/>
            <person name="Anderson W.W."/>
            <person name="Aquadro C.F."/>
            <person name="Ardell D.H."/>
            <person name="Arguello R."/>
            <person name="Artieri C.G."/>
            <person name="Barbash D.A."/>
            <person name="Barker D."/>
            <person name="Barsanti P."/>
            <person name="Batterham P."/>
            <person name="Batzoglou S."/>
            <person name="Begun D."/>
            <person name="Bhutkar A."/>
            <person name="Blanco E."/>
            <person name="Bosak S.A."/>
            <person name="Bradley R.K."/>
            <person name="Brand A.D."/>
            <person name="Brent M.R."/>
            <person name="Brooks A.N."/>
            <person name="Brown R.H."/>
            <person name="Butlin R.K."/>
            <person name="Caggese C."/>
            <person name="Calvi B.R."/>
            <person name="Bernardo de Carvalho A."/>
            <person name="Caspi A."/>
            <person name="Castrezana S."/>
            <person name="Celniker S.E."/>
            <person name="Chang J.L."/>
            <person name="Chapple C."/>
            <person name="Chatterji S."/>
            <person name="Chinwalla A."/>
            <person name="Civetta A."/>
            <person name="Clifton S.W."/>
            <person name="Comeron J.M."/>
            <person name="Costello J.C."/>
            <person name="Coyne J.A."/>
            <person name="Daub J."/>
            <person name="David R.G."/>
            <person name="Delcher A.L."/>
            <person name="Delehaunty K."/>
            <person name="Do C.B."/>
            <person name="Ebling H."/>
            <person name="Edwards K."/>
            <person name="Eickbush T."/>
            <person name="Evans J.D."/>
            <person name="Filipski A."/>
            <person name="Findeiss S."/>
            <person name="Freyhult E."/>
            <person name="Fulton L."/>
            <person name="Fulton R."/>
            <person name="Garcia A.C."/>
            <person name="Gardiner A."/>
            <person name="Garfield D.A."/>
            <person name="Garvin B.E."/>
            <person name="Gibson G."/>
            <person name="Gilbert D."/>
            <person name="Gnerre S."/>
            <person name="Godfrey J."/>
            <person name="Good R."/>
            <person name="Gotea V."/>
            <person name="Gravely B."/>
            <person name="Greenberg A.J."/>
            <person name="Griffiths-Jones S."/>
            <person name="Gross S."/>
            <person name="Guigo R."/>
            <person name="Gustafson E.A."/>
            <person name="Haerty W."/>
            <person name="Hahn M.W."/>
            <person name="Halligan D.L."/>
            <person name="Halpern A.L."/>
            <person name="Halter G.M."/>
            <person name="Han M.V."/>
            <person name="Heger A."/>
            <person name="Hillier L."/>
            <person name="Hinrichs A.S."/>
            <person name="Holmes I."/>
            <person name="Hoskins R.A."/>
            <person name="Hubisz M.J."/>
            <person name="Hultmark D."/>
            <person name="Huntley M.A."/>
            <person name="Jaffe D.B."/>
            <person name="Jagadeeshan S."/>
            <person name="Jeck W.R."/>
            <person name="Johnson J."/>
            <person name="Jones C.D."/>
            <person name="Jordan W.C."/>
            <person name="Karpen G.H."/>
            <person name="Kataoka E."/>
            <person name="Keightley P.D."/>
            <person name="Kheradpour P."/>
            <person name="Kirkness E.F."/>
            <person name="Koerich L.B."/>
            <person name="Kristiansen K."/>
            <person name="Kudrna D."/>
            <person name="Kulathinal R.J."/>
            <person name="Kumar S."/>
            <person name="Kwok R."/>
            <person name="Lander E."/>
            <person name="Langley C.H."/>
            <person name="Lapoint R."/>
            <person name="Lazzaro B.P."/>
            <person name="Lee S.J."/>
            <person name="Levesque L."/>
            <person name="Li R."/>
            <person name="Lin C.F."/>
            <person name="Lin M.F."/>
            <person name="Lindblad-Toh K."/>
            <person name="Llopart A."/>
            <person name="Long M."/>
            <person name="Low L."/>
            <person name="Lozovsky E."/>
            <person name="Lu J."/>
            <person name="Luo M."/>
            <person name="Machado C.A."/>
            <person name="Makalowski W."/>
            <person name="Marzo M."/>
            <person name="Matsuda M."/>
            <person name="Matzkin L."/>
            <person name="McAllister B."/>
            <person name="McBride C.S."/>
            <person name="McKernan B."/>
            <person name="McKernan K."/>
            <person name="Mendez-Lago M."/>
            <person name="Minx P."/>
            <person name="Mollenhauer M.U."/>
            <person name="Montooth K."/>
            <person name="Mount S.M."/>
            <person name="Mu X."/>
            <person name="Myers E."/>
            <person name="Negre B."/>
            <person name="Newfeld S."/>
            <person name="Nielsen R."/>
            <person name="Noor M.A."/>
            <person name="O'Grady P."/>
            <person name="Pachter L."/>
            <person name="Papaceit M."/>
            <person name="Parisi M.J."/>
            <person name="Parisi M."/>
            <person name="Parts L."/>
            <person name="Pedersen J.S."/>
            <person name="Pesole G."/>
            <person name="Phillippy A.M."/>
            <person name="Ponting C.P."/>
            <person name="Pop M."/>
            <person name="Porcelli D."/>
            <person name="Powell J.R."/>
            <person name="Prohaska S."/>
            <person name="Pruitt K."/>
            <person name="Puig M."/>
            <person name="Quesneville H."/>
            <person name="Ram K.R."/>
            <person name="Rand D."/>
            <person name="Rasmussen M.D."/>
            <person name="Reed L.K."/>
            <person name="Reenan R."/>
            <person name="Reily A."/>
            <person name="Remington K.A."/>
            <person name="Rieger T.T."/>
            <person name="Ritchie M.G."/>
            <person name="Robin C."/>
            <person name="Rogers Y.H."/>
            <person name="Rohde C."/>
            <person name="Rozas J."/>
            <person name="Rubenfield M.J."/>
            <person name="Ruiz A."/>
            <person name="Russo S."/>
            <person name="Salzberg S.L."/>
            <person name="Sanchez-Gracia A."/>
            <person name="Saranga D.J."/>
            <person name="Sato H."/>
            <person name="Schaeffer S.W."/>
            <person name="Schatz M.C."/>
            <person name="Schlenke T."/>
            <person name="Schwartz R."/>
            <person name="Segarra C."/>
            <person name="Singh R.S."/>
            <person name="Sirot L."/>
            <person name="Sirota M."/>
            <person name="Sisneros N.B."/>
            <person name="Smith C.D."/>
            <person name="Smith T.F."/>
            <person name="Spieth J."/>
            <person name="Stage D.E."/>
            <person name="Stark A."/>
            <person name="Stephan W."/>
            <person name="Strausberg R.L."/>
            <person name="Strempel S."/>
            <person name="Sturgill D."/>
            <person name="Sutton G."/>
            <person name="Sutton G.G."/>
            <person name="Tao W."/>
            <person name="Teichmann S."/>
            <person name="Tobari Y.N."/>
            <person name="Tomimura Y."/>
            <person name="Tsolas J.M."/>
            <person name="Valente V.L."/>
            <person name="Venter E."/>
            <person name="Venter J.C."/>
            <person name="Vicario S."/>
            <person name="Vieira F.G."/>
            <person name="Vilella A.J."/>
            <person name="Villasante A."/>
            <person name="Walenz B."/>
            <person name="Wang J."/>
            <person name="Wasserman M."/>
            <person name="Watts T."/>
            <person name="Wilson D."/>
            <person name="Wilson R.K."/>
            <person name="Wing R.A."/>
            <person name="Wolfner M.F."/>
            <person name="Wong A."/>
            <person name="Wong G.K."/>
            <person name="Wu C.I."/>
            <person name="Wu G."/>
            <person name="Yamamoto D."/>
            <person name="Yang H.P."/>
            <person name="Yang S.P."/>
            <person name="Yorke J.A."/>
            <person name="Yoshida K."/>
            <person name="Zdobnov E."/>
            <person name="Zhang P."/>
            <person name="Zhang Y."/>
            <person name="Zimin A.V."/>
            <person name="Baldwin J."/>
            <person name="Abdouelleil A."/>
            <person name="Abdulkadir J."/>
            <person name="Abebe A."/>
            <person name="Abera B."/>
            <person name="Abreu J."/>
            <person name="Acer S.C."/>
            <person name="Aftuck L."/>
            <person name="Alexander A."/>
            <person name="An P."/>
            <person name="Anderson E."/>
            <person name="Anderson S."/>
            <person name="Arachi H."/>
            <person name="Azer M."/>
            <person name="Bachantsang P."/>
            <person name="Barry A."/>
            <person name="Bayul T."/>
            <person name="Berlin A."/>
            <person name="Bessette D."/>
            <person name="Bloom T."/>
            <person name="Blye J."/>
            <person name="Boguslavskiy L."/>
            <person name="Bonnet C."/>
            <person name="Boukhgalter B."/>
            <person name="Bourzgui I."/>
            <person name="Brown A."/>
            <person name="Cahill P."/>
            <person name="Channer S."/>
            <person name="Cheshatsang Y."/>
            <person name="Chuda L."/>
            <person name="Citroen M."/>
            <person name="Collymore A."/>
            <person name="Cooke P."/>
            <person name="Costello M."/>
            <person name="D'Aco K."/>
            <person name="Daza R."/>
            <person name="De Haan G."/>
            <person name="DeGray S."/>
            <person name="DeMaso C."/>
            <person name="Dhargay N."/>
            <person name="Dooley K."/>
            <person name="Dooley E."/>
            <person name="Doricent M."/>
            <person name="Dorje P."/>
            <person name="Dorjee K."/>
            <person name="Dupes A."/>
            <person name="Elong R."/>
            <person name="Falk J."/>
            <person name="Farina A."/>
            <person name="Faro S."/>
            <person name="Ferguson D."/>
            <person name="Fisher S."/>
            <person name="Foley C.D."/>
            <person name="Franke A."/>
            <person name="Friedrich D."/>
            <person name="Gadbois L."/>
            <person name="Gearin G."/>
            <person name="Gearin C.R."/>
            <person name="Giannoukos G."/>
            <person name="Goode T."/>
            <person name="Graham J."/>
            <person name="Grandbois E."/>
            <person name="Grewal S."/>
            <person name="Gyaltsen K."/>
            <person name="Hafez N."/>
            <person name="Hagos B."/>
            <person name="Hall J."/>
            <person name="Henson C."/>
            <person name="Hollinger A."/>
            <person name="Honan T."/>
            <person name="Huard M.D."/>
            <person name="Hughes L."/>
            <person name="Hurhula B."/>
            <person name="Husby M.E."/>
            <person name="Kamat A."/>
            <person name="Kanga B."/>
            <person name="Kashin S."/>
            <person name="Khazanovich D."/>
            <person name="Kisner P."/>
            <person name="Lance K."/>
            <person name="Lara M."/>
            <person name="Lee W."/>
            <person name="Lennon N."/>
            <person name="Letendre F."/>
            <person name="LeVine R."/>
            <person name="Lipovsky A."/>
            <person name="Liu X."/>
            <person name="Liu J."/>
            <person name="Liu S."/>
            <person name="Lokyitsang T."/>
            <person name="Lokyitsang Y."/>
            <person name="Lubonja R."/>
            <person name="Lui A."/>
            <person name="MacDonald P."/>
            <person name="Magnisalis V."/>
            <person name="Maru K."/>
            <person name="Matthews C."/>
            <person name="McCusker W."/>
            <person name="McDonough S."/>
            <person name="Mehta T."/>
            <person name="Meldrim J."/>
            <person name="Meneus L."/>
            <person name="Mihai O."/>
            <person name="Mihalev A."/>
            <person name="Mihova T."/>
            <person name="Mittelman R."/>
            <person name="Mlenga V."/>
            <person name="Montmayeur A."/>
            <person name="Mulrain L."/>
            <person name="Navidi A."/>
            <person name="Naylor J."/>
            <person name="Negash T."/>
            <person name="Nguyen T."/>
            <person name="Nguyen N."/>
            <person name="Nicol R."/>
            <person name="Norbu C."/>
            <person name="Norbu N."/>
            <person name="Novod N."/>
            <person name="O'Neill B."/>
            <person name="Osman S."/>
            <person name="Markiewicz E."/>
            <person name="Oyono O.L."/>
            <person name="Patti C."/>
            <person name="Phunkhang P."/>
            <person name="Pierre F."/>
            <person name="Priest M."/>
            <person name="Raghuraman S."/>
            <person name="Rege F."/>
            <person name="Reyes R."/>
            <person name="Rise C."/>
            <person name="Rogov P."/>
            <person name="Ross K."/>
            <person name="Ryan E."/>
            <person name="Settipalli S."/>
            <person name="Shea T."/>
            <person name="Sherpa N."/>
            <person name="Shi L."/>
            <person name="Shih D."/>
            <person name="Sparrow T."/>
            <person name="Spaulding J."/>
            <person name="Stalker J."/>
            <person name="Stange-Thomann N."/>
            <person name="Stavropoulos S."/>
            <person name="Stone C."/>
            <person name="Strader C."/>
            <person name="Tesfaye S."/>
            <person name="Thomson T."/>
            <person name="Thoulutsang Y."/>
            <person name="Thoulutsang D."/>
            <person name="Topham K."/>
            <person name="Topping I."/>
            <person name="Tsamla T."/>
            <person name="Vassiliev H."/>
            <person name="Vo A."/>
            <person name="Wangchuk T."/>
            <person name="Wangdi T."/>
            <person name="Weiand M."/>
            <person name="Wilkinson J."/>
            <person name="Wilson A."/>
            <person name="Yadav S."/>
            <person name="Young G."/>
            <person name="Yu Q."/>
            <person name="Zembek L."/>
            <person name="Zhong D."/>
            <person name="Zimmer A."/>
            <person name="Zwirko Z."/>
            <person name="Jaffe D.B."/>
            <person name="Alvarez P."/>
            <person name="Brockman W."/>
            <person name="Butler J."/>
            <person name="Chin C."/>
            <person name="Gnerre S."/>
            <person name="Grabherr M."/>
            <person name="Kleber M."/>
            <person name="Mauceli E."/>
            <person name="MacCallum I."/>
        </authorList>
    </citation>
    <scope>NUCLEOTIDE SEQUENCE [LARGE SCALE GENOMIC DNA]</scope>
    <source>
        <strain evidence="2">Tai18E2 / Tucson 14021-0261.01</strain>
    </source>
</reference>
<dbReference type="Proteomes" id="UP000002282">
    <property type="component" value="Chromosome 3L"/>
</dbReference>
<dbReference type="KEGG" id="dya:Dyak_GE28952"/>
<accession>A0A0R1DZW9</accession>
<gene>
    <name evidence="1" type="primary">Dyak\GE28952</name>
    <name evidence="1" type="synonym">GE28952</name>
    <name evidence="1" type="ORF">Dyak_GE28952</name>
</gene>
<evidence type="ECO:0000313" key="1">
    <source>
        <dbReference type="EMBL" id="KRK02046.1"/>
    </source>
</evidence>
<proteinExistence type="predicted"/>
<sequence>MTTRRCIFIFWQKGVWSPIGGPDNSQPKTFALVVGLLLLALGLDCQTYRCGMVTRQLSIIFTALVSGNTNIQSTYLCDCRWRHCGIGVKCQFRTMFEAAYIVFHCNGPRLTQKLEFNLH</sequence>